<feature type="domain" description="Cytoskeleton protein RodZ-like C-terminal" evidence="2">
    <location>
        <begin position="172"/>
        <end position="236"/>
    </location>
</feature>
<reference evidence="3" key="1">
    <citation type="submission" date="2020-05" db="EMBL/GenBank/DDBJ databases">
        <authorList>
            <person name="Chiriac C."/>
            <person name="Salcher M."/>
            <person name="Ghai R."/>
            <person name="Kavagutti S V."/>
        </authorList>
    </citation>
    <scope>NUCLEOTIDE SEQUENCE</scope>
</reference>
<organism evidence="3">
    <name type="scientific">freshwater metagenome</name>
    <dbReference type="NCBI Taxonomy" id="449393"/>
    <lineage>
        <taxon>unclassified sequences</taxon>
        <taxon>metagenomes</taxon>
        <taxon>ecological metagenomes</taxon>
    </lineage>
</organism>
<dbReference type="Pfam" id="PF13413">
    <property type="entry name" value="HTH_25"/>
    <property type="match status" value="1"/>
</dbReference>
<dbReference type="PANTHER" id="PTHR34475:SF1">
    <property type="entry name" value="CYTOSKELETON PROTEIN RODZ"/>
    <property type="match status" value="1"/>
</dbReference>
<dbReference type="InterPro" id="IPR025194">
    <property type="entry name" value="RodZ-like_C"/>
</dbReference>
<gene>
    <name evidence="3" type="ORF">UFOPK2837_00155</name>
</gene>
<evidence type="ECO:0000313" key="3">
    <source>
        <dbReference type="EMBL" id="CAB4743537.1"/>
    </source>
</evidence>
<dbReference type="GO" id="GO:0003677">
    <property type="term" value="F:DNA binding"/>
    <property type="evidence" value="ECO:0007669"/>
    <property type="project" value="InterPro"/>
</dbReference>
<accession>A0A6J6T9U5</accession>
<dbReference type="AlphaFoldDB" id="A0A6J6T9U5"/>
<dbReference type="Pfam" id="PF13464">
    <property type="entry name" value="RodZ_C"/>
    <property type="match status" value="1"/>
</dbReference>
<dbReference type="Gene3D" id="1.10.260.40">
    <property type="entry name" value="lambda repressor-like DNA-binding domains"/>
    <property type="match status" value="1"/>
</dbReference>
<sequence length="244" mass="26053">MSIGTSIAKARALAGLSIDELSAITKLRATLLREMEADVFTHCGGRMYARGHVRNIAVALKVDDKEFLRIFDEEQGVEKRTMRDLLVENNVMREPGETRKVSWKTLIAISLVTLSLVGLIQIIVSNSRVDQVAAPSASTSPTAVLTPSASATPSEQSTFTTGQGVEVIVNTTRAKTWLFVSDAQGRTLFSGQLSQGASKVFTSDSRLDLKVGNAGGVDLLVNGKQIPALGLDSQVVSVSYGVDS</sequence>
<dbReference type="InterPro" id="IPR010982">
    <property type="entry name" value="Lambda_DNA-bd_dom_sf"/>
</dbReference>
<dbReference type="InterPro" id="IPR050400">
    <property type="entry name" value="Bact_Cytoskel_RodZ"/>
</dbReference>
<protein>
    <submittedName>
        <fullName evidence="3">Unannotated protein</fullName>
    </submittedName>
</protein>
<evidence type="ECO:0000256" key="1">
    <source>
        <dbReference type="SAM" id="MobiDB-lite"/>
    </source>
</evidence>
<name>A0A6J6T9U5_9ZZZZ</name>
<evidence type="ECO:0000259" key="2">
    <source>
        <dbReference type="Pfam" id="PF13464"/>
    </source>
</evidence>
<dbReference type="PANTHER" id="PTHR34475">
    <property type="match status" value="1"/>
</dbReference>
<dbReference type="EMBL" id="CAEZZF010000005">
    <property type="protein sequence ID" value="CAB4743537.1"/>
    <property type="molecule type" value="Genomic_DNA"/>
</dbReference>
<feature type="compositionally biased region" description="Low complexity" evidence="1">
    <location>
        <begin position="136"/>
        <end position="154"/>
    </location>
</feature>
<proteinExistence type="predicted"/>
<feature type="region of interest" description="Disordered" evidence="1">
    <location>
        <begin position="136"/>
        <end position="157"/>
    </location>
</feature>